<evidence type="ECO:0000256" key="7">
    <source>
        <dbReference type="ARBA" id="ARBA00022840"/>
    </source>
</evidence>
<dbReference type="InterPro" id="IPR027417">
    <property type="entry name" value="P-loop_NTPase"/>
</dbReference>
<name>A0A173XG08_9FIRM</name>
<keyword evidence="12" id="KW-0378">Hydrolase</keyword>
<dbReference type="GO" id="GO:0042626">
    <property type="term" value="F:ATPase-coupled transmembrane transporter activity"/>
    <property type="evidence" value="ECO:0007669"/>
    <property type="project" value="TreeGrafter"/>
</dbReference>
<evidence type="ECO:0000256" key="2">
    <source>
        <dbReference type="ARBA" id="ARBA00005417"/>
    </source>
</evidence>
<dbReference type="GO" id="GO:0005524">
    <property type="term" value="F:ATP binding"/>
    <property type="evidence" value="ECO:0007669"/>
    <property type="project" value="UniProtKB-KW"/>
</dbReference>
<dbReference type="GO" id="GO:0016887">
    <property type="term" value="F:ATP hydrolysis activity"/>
    <property type="evidence" value="ECO:0007669"/>
    <property type="project" value="InterPro"/>
</dbReference>
<keyword evidence="4" id="KW-1003">Cell membrane</keyword>
<comment type="subcellular location">
    <subcellularLocation>
        <location evidence="1">Cell membrane</location>
        <topology evidence="1">Peripheral membrane protein</topology>
    </subcellularLocation>
</comment>
<keyword evidence="9" id="KW-0472">Membrane</keyword>
<keyword evidence="7 12" id="KW-0067">ATP-binding</keyword>
<evidence type="ECO:0000313" key="12">
    <source>
        <dbReference type="EMBL" id="CUN50553.1"/>
    </source>
</evidence>
<keyword evidence="8" id="KW-1278">Translocase</keyword>
<evidence type="ECO:0000313" key="13">
    <source>
        <dbReference type="Proteomes" id="UP000095645"/>
    </source>
</evidence>
<dbReference type="Pfam" id="PF00005">
    <property type="entry name" value="ABC_tran"/>
    <property type="match status" value="2"/>
</dbReference>
<dbReference type="PANTHER" id="PTHR43553:SF23">
    <property type="entry name" value="ABC TRANSPORTER ATP-BINDING COMPONENT"/>
    <property type="match status" value="1"/>
</dbReference>
<keyword evidence="6" id="KW-0547">Nucleotide-binding</keyword>
<dbReference type="Gene3D" id="3.40.50.300">
    <property type="entry name" value="P-loop containing nucleotide triphosphate hydrolases"/>
    <property type="match status" value="2"/>
</dbReference>
<dbReference type="AlphaFoldDB" id="A0A173XG08"/>
<dbReference type="PROSITE" id="PS50893">
    <property type="entry name" value="ABC_TRANSPORTER_2"/>
    <property type="match status" value="2"/>
</dbReference>
<reference evidence="12 13" key="1">
    <citation type="submission" date="2015-09" db="EMBL/GenBank/DDBJ databases">
        <authorList>
            <consortium name="Pathogen Informatics"/>
        </authorList>
    </citation>
    <scope>NUCLEOTIDE SEQUENCE [LARGE SCALE GENOMIC DNA]</scope>
    <source>
        <strain evidence="12 13">2789STDY5834861</strain>
    </source>
</reference>
<gene>
    <name evidence="12" type="primary">ykoD_1</name>
    <name evidence="12" type="ORF">ERS852476_00322</name>
</gene>
<dbReference type="Proteomes" id="UP000095645">
    <property type="component" value="Unassembled WGS sequence"/>
</dbReference>
<dbReference type="InterPro" id="IPR015856">
    <property type="entry name" value="ABC_transpr_CbiO/EcfA_su"/>
</dbReference>
<evidence type="ECO:0000256" key="8">
    <source>
        <dbReference type="ARBA" id="ARBA00022967"/>
    </source>
</evidence>
<evidence type="ECO:0000256" key="4">
    <source>
        <dbReference type="ARBA" id="ARBA00022475"/>
    </source>
</evidence>
<dbReference type="PANTHER" id="PTHR43553">
    <property type="entry name" value="HEAVY METAL TRANSPORTER"/>
    <property type="match status" value="1"/>
</dbReference>
<comment type="similarity">
    <text evidence="2">Belongs to the ABC transporter superfamily.</text>
</comment>
<evidence type="ECO:0000256" key="10">
    <source>
        <dbReference type="ARBA" id="ARBA00025157"/>
    </source>
</evidence>
<dbReference type="InterPro" id="IPR050095">
    <property type="entry name" value="ECF_ABC_transporter_ATP-bd"/>
</dbReference>
<evidence type="ECO:0000259" key="11">
    <source>
        <dbReference type="PROSITE" id="PS50893"/>
    </source>
</evidence>
<evidence type="ECO:0000256" key="5">
    <source>
        <dbReference type="ARBA" id="ARBA00022737"/>
    </source>
</evidence>
<dbReference type="SUPFAM" id="SSF52540">
    <property type="entry name" value="P-loop containing nucleoside triphosphate hydrolases"/>
    <property type="match status" value="2"/>
</dbReference>
<dbReference type="SMART" id="SM00382">
    <property type="entry name" value="AAA"/>
    <property type="match status" value="2"/>
</dbReference>
<dbReference type="EC" id="3.6.3.-" evidence="12"/>
<dbReference type="InterPro" id="IPR017871">
    <property type="entry name" value="ABC_transporter-like_CS"/>
</dbReference>
<dbReference type="CDD" id="cd03225">
    <property type="entry name" value="ABC_cobalt_CbiO_domain1"/>
    <property type="match status" value="1"/>
</dbReference>
<comment type="function">
    <text evidence="10">Probably part of an ABC transporter complex. Responsible for energy coupling to the transport system.</text>
</comment>
<keyword evidence="5" id="KW-0677">Repeat</keyword>
<organism evidence="12 13">
    <name type="scientific">Blautia obeum</name>
    <dbReference type="NCBI Taxonomy" id="40520"/>
    <lineage>
        <taxon>Bacteria</taxon>
        <taxon>Bacillati</taxon>
        <taxon>Bacillota</taxon>
        <taxon>Clostridia</taxon>
        <taxon>Lachnospirales</taxon>
        <taxon>Lachnospiraceae</taxon>
        <taxon>Blautia</taxon>
    </lineage>
</organism>
<accession>A0A173XG08</accession>
<sequence>MIECQNVSFSYPASGIPGNDTQTGGALQNISCTIEDGSFVLLCGPSGCGKTTMTRLLNGLIPHYHEGNFTGSVRLDGKDTRELSLFDISLKVGSVFQNPRSQFFNVDTTSELAFGPENHGMPEEIVRERVNRVAGQLKLEPLLDRSIFSLSGGEKQKIACGSAAAVDPRIYVLDEPSSNLDTYAISDFRQLLSILKAQGKTIIISEHRLYYLSGLFDRVLYLKDGEIQGDYSAKEFTGLSAKQRDEMGLRPLSLDGLKEITGPVSHRSDSSWMLSNISFSYKHEPEILHIPEAVFPVGKATAVIGHNGAGKSTLSRCLCGLEKRCRGLVQDQERAYSQKERLRLCYMVMQDVNHQLFTESVLDEILLSMRDEDKEKAEQILDGMDLLPYKDCHPMSLSGGQKQRVAVASAITSERPLVLFDEPTSGLDLLHMRQVAKVVNQVTDTGRTAVVVTHDPEFILRCCEFVLHLENGQVQESYSIEDSDGRNRLLKFFLNDMEKEVSMK</sequence>
<dbReference type="InterPro" id="IPR003439">
    <property type="entry name" value="ABC_transporter-like_ATP-bd"/>
</dbReference>
<evidence type="ECO:0000256" key="3">
    <source>
        <dbReference type="ARBA" id="ARBA00022448"/>
    </source>
</evidence>
<proteinExistence type="inferred from homology"/>
<dbReference type="PROSITE" id="PS00211">
    <property type="entry name" value="ABC_TRANSPORTER_1"/>
    <property type="match status" value="1"/>
</dbReference>
<evidence type="ECO:0000256" key="6">
    <source>
        <dbReference type="ARBA" id="ARBA00022741"/>
    </source>
</evidence>
<dbReference type="RefSeq" id="WP_055057327.1">
    <property type="nucleotide sequence ID" value="NZ_CYZP01000002.1"/>
</dbReference>
<feature type="domain" description="ABC transporter" evidence="11">
    <location>
        <begin position="272"/>
        <end position="496"/>
    </location>
</feature>
<protein>
    <submittedName>
        <fullName evidence="12">Putative HMP/thiamine import ATP-binding protein YkoD</fullName>
        <ecNumber evidence="12">3.6.3.-</ecNumber>
    </submittedName>
</protein>
<dbReference type="InterPro" id="IPR003593">
    <property type="entry name" value="AAA+_ATPase"/>
</dbReference>
<feature type="domain" description="ABC transporter" evidence="11">
    <location>
        <begin position="2"/>
        <end position="249"/>
    </location>
</feature>
<dbReference type="EMBL" id="CYZP01000002">
    <property type="protein sequence ID" value="CUN50553.1"/>
    <property type="molecule type" value="Genomic_DNA"/>
</dbReference>
<evidence type="ECO:0000256" key="9">
    <source>
        <dbReference type="ARBA" id="ARBA00023136"/>
    </source>
</evidence>
<keyword evidence="3" id="KW-0813">Transport</keyword>
<dbReference type="CDD" id="cd03226">
    <property type="entry name" value="ABC_cobalt_CbiO_domain2"/>
    <property type="match status" value="1"/>
</dbReference>
<evidence type="ECO:0000256" key="1">
    <source>
        <dbReference type="ARBA" id="ARBA00004202"/>
    </source>
</evidence>
<dbReference type="GO" id="GO:0043190">
    <property type="term" value="C:ATP-binding cassette (ABC) transporter complex"/>
    <property type="evidence" value="ECO:0007669"/>
    <property type="project" value="TreeGrafter"/>
</dbReference>